<comment type="caution">
    <text evidence="1">The sequence shown here is derived from an EMBL/GenBank/DDBJ whole genome shotgun (WGS) entry which is preliminary data.</text>
</comment>
<accession>A0A5S4FMM3</accession>
<name>A0A5S4FMM3_9ACTN</name>
<dbReference type="EMBL" id="VCKY01000191">
    <property type="protein sequence ID" value="TMR10418.1"/>
    <property type="molecule type" value="Genomic_DNA"/>
</dbReference>
<evidence type="ECO:0000313" key="1">
    <source>
        <dbReference type="EMBL" id="TMR10418.1"/>
    </source>
</evidence>
<evidence type="ECO:0000313" key="2">
    <source>
        <dbReference type="Proteomes" id="UP000309128"/>
    </source>
</evidence>
<dbReference type="Proteomes" id="UP000309128">
    <property type="component" value="Unassembled WGS sequence"/>
</dbReference>
<protein>
    <submittedName>
        <fullName evidence="1">TIGR03086 family protein</fullName>
    </submittedName>
</protein>
<feature type="non-terminal residue" evidence="1">
    <location>
        <position position="1"/>
    </location>
</feature>
<gene>
    <name evidence="1" type="ORF">ETD86_39560</name>
</gene>
<keyword evidence="2" id="KW-1185">Reference proteome</keyword>
<dbReference type="AlphaFoldDB" id="A0A5S4FMM3"/>
<reference evidence="1 2" key="1">
    <citation type="submission" date="2019-05" db="EMBL/GenBank/DDBJ databases">
        <title>Draft genome sequence of Nonomuraea turkmeniaca DSM 43926.</title>
        <authorList>
            <person name="Saricaoglu S."/>
            <person name="Isik K."/>
        </authorList>
    </citation>
    <scope>NUCLEOTIDE SEQUENCE [LARGE SCALE GENOMIC DNA]</scope>
    <source>
        <strain evidence="1 2">DSM 43926</strain>
    </source>
</reference>
<sequence>PELARPLLTIAREIVEPLRAWGAYAAALAPAQGDDDVAALLRYLGRDPHWSAS</sequence>
<proteinExistence type="predicted"/>
<organism evidence="1 2">
    <name type="scientific">Nonomuraea turkmeniaca</name>
    <dbReference type="NCBI Taxonomy" id="103838"/>
    <lineage>
        <taxon>Bacteria</taxon>
        <taxon>Bacillati</taxon>
        <taxon>Actinomycetota</taxon>
        <taxon>Actinomycetes</taxon>
        <taxon>Streptosporangiales</taxon>
        <taxon>Streptosporangiaceae</taxon>
        <taxon>Nonomuraea</taxon>
    </lineage>
</organism>